<dbReference type="SUPFAM" id="SSF49764">
    <property type="entry name" value="HSP20-like chaperones"/>
    <property type="match status" value="1"/>
</dbReference>
<dbReference type="EMBL" id="JAGSOY010000029">
    <property type="protein sequence ID" value="MBU2712029.1"/>
    <property type="molecule type" value="Genomic_DNA"/>
</dbReference>
<evidence type="ECO:0000256" key="2">
    <source>
        <dbReference type="RuleBase" id="RU003616"/>
    </source>
</evidence>
<gene>
    <name evidence="5" type="ORF">KCG35_13240</name>
</gene>
<reference evidence="5 6" key="1">
    <citation type="submission" date="2021-04" db="EMBL/GenBank/DDBJ databases">
        <authorList>
            <person name="Pira H."/>
            <person name="Risdian C."/>
            <person name="Wink J."/>
        </authorList>
    </citation>
    <scope>NUCLEOTIDE SEQUENCE [LARGE SCALE GENOMIC DNA]</scope>
    <source>
        <strain evidence="5 6">WH53</strain>
    </source>
</reference>
<dbReference type="RefSeq" id="WP_215820218.1">
    <property type="nucleotide sequence ID" value="NZ_JAGSOY010000029.1"/>
</dbReference>
<evidence type="ECO:0000259" key="4">
    <source>
        <dbReference type="PROSITE" id="PS01031"/>
    </source>
</evidence>
<evidence type="ECO:0000313" key="6">
    <source>
        <dbReference type="Proteomes" id="UP000690515"/>
    </source>
</evidence>
<dbReference type="InterPro" id="IPR008978">
    <property type="entry name" value="HSP20-like_chaperone"/>
</dbReference>
<dbReference type="Gene3D" id="2.60.40.790">
    <property type="match status" value="1"/>
</dbReference>
<feature type="region of interest" description="Disordered" evidence="3">
    <location>
        <begin position="33"/>
        <end position="53"/>
    </location>
</feature>
<dbReference type="InterPro" id="IPR002068">
    <property type="entry name" value="A-crystallin/Hsp20_dom"/>
</dbReference>
<proteinExistence type="inferred from homology"/>
<dbReference type="Pfam" id="PF00011">
    <property type="entry name" value="HSP20"/>
    <property type="match status" value="1"/>
</dbReference>
<comment type="caution">
    <text evidence="5">The sequence shown here is derived from an EMBL/GenBank/DDBJ whole genome shotgun (WGS) entry which is preliminary data.</text>
</comment>
<dbReference type="PROSITE" id="PS01031">
    <property type="entry name" value="SHSP"/>
    <property type="match status" value="1"/>
</dbReference>
<sequence length="175" mass="19107">MSDKKHKSVGGVEGILRGLGDLVEKLGDLAEKGEQLKQGGEFESKTHDGRDIKGSYGVSVKVGLTEDEQQVTPFDKEEDTSSMNESAVRETAEPSVDVFDEGDIIQIIAELPGIGPNDVTLNLHGDVLTIHAEKDSKKYYKELLLPHECSNEGISTQCNNGILEVLLKKRVESNE</sequence>
<evidence type="ECO:0000256" key="3">
    <source>
        <dbReference type="SAM" id="MobiDB-lite"/>
    </source>
</evidence>
<comment type="similarity">
    <text evidence="1 2">Belongs to the small heat shock protein (HSP20) family.</text>
</comment>
<dbReference type="Proteomes" id="UP000690515">
    <property type="component" value="Unassembled WGS sequence"/>
</dbReference>
<feature type="domain" description="SHSP" evidence="4">
    <location>
        <begin position="87"/>
        <end position="175"/>
    </location>
</feature>
<feature type="region of interest" description="Disordered" evidence="3">
    <location>
        <begin position="67"/>
        <end position="95"/>
    </location>
</feature>
<keyword evidence="6" id="KW-1185">Reference proteome</keyword>
<name>A0ABS5ZD93_9GAMM</name>
<dbReference type="CDD" id="cd06464">
    <property type="entry name" value="ACD_sHsps-like"/>
    <property type="match status" value="1"/>
</dbReference>
<organism evidence="5 6">
    <name type="scientific">Zooshikella harenae</name>
    <dbReference type="NCBI Taxonomy" id="2827238"/>
    <lineage>
        <taxon>Bacteria</taxon>
        <taxon>Pseudomonadati</taxon>
        <taxon>Pseudomonadota</taxon>
        <taxon>Gammaproteobacteria</taxon>
        <taxon>Oceanospirillales</taxon>
        <taxon>Zooshikellaceae</taxon>
        <taxon>Zooshikella</taxon>
    </lineage>
</organism>
<evidence type="ECO:0000256" key="1">
    <source>
        <dbReference type="PROSITE-ProRule" id="PRU00285"/>
    </source>
</evidence>
<evidence type="ECO:0000313" key="5">
    <source>
        <dbReference type="EMBL" id="MBU2712029.1"/>
    </source>
</evidence>
<accession>A0ABS5ZD93</accession>
<protein>
    <submittedName>
        <fullName evidence="5">Hsp20/alpha crystallin family protein</fullName>
    </submittedName>
</protein>